<dbReference type="Proteomes" id="UP000886501">
    <property type="component" value="Unassembled WGS sequence"/>
</dbReference>
<name>A0ACB6ZX01_THEGA</name>
<gene>
    <name evidence="1" type="ORF">BDM02DRAFT_3086113</name>
</gene>
<proteinExistence type="predicted"/>
<protein>
    <submittedName>
        <fullName evidence="1">Alpha/beta-hydrolase</fullName>
    </submittedName>
</protein>
<comment type="caution">
    <text evidence="1">The sequence shown here is derived from an EMBL/GenBank/DDBJ whole genome shotgun (WGS) entry which is preliminary data.</text>
</comment>
<evidence type="ECO:0000313" key="2">
    <source>
        <dbReference type="Proteomes" id="UP000886501"/>
    </source>
</evidence>
<keyword evidence="2" id="KW-1185">Reference proteome</keyword>
<reference evidence="1" key="2">
    <citation type="journal article" date="2020" name="Nat. Commun.">
        <title>Large-scale genome sequencing of mycorrhizal fungi provides insights into the early evolution of symbiotic traits.</title>
        <authorList>
            <person name="Miyauchi S."/>
            <person name="Kiss E."/>
            <person name="Kuo A."/>
            <person name="Drula E."/>
            <person name="Kohler A."/>
            <person name="Sanchez-Garcia M."/>
            <person name="Morin E."/>
            <person name="Andreopoulos B."/>
            <person name="Barry K.W."/>
            <person name="Bonito G."/>
            <person name="Buee M."/>
            <person name="Carver A."/>
            <person name="Chen C."/>
            <person name="Cichocki N."/>
            <person name="Clum A."/>
            <person name="Culley D."/>
            <person name="Crous P.W."/>
            <person name="Fauchery L."/>
            <person name="Girlanda M."/>
            <person name="Hayes R.D."/>
            <person name="Keri Z."/>
            <person name="LaButti K."/>
            <person name="Lipzen A."/>
            <person name="Lombard V."/>
            <person name="Magnuson J."/>
            <person name="Maillard F."/>
            <person name="Murat C."/>
            <person name="Nolan M."/>
            <person name="Ohm R.A."/>
            <person name="Pangilinan J."/>
            <person name="Pereira M.F."/>
            <person name="Perotto S."/>
            <person name="Peter M."/>
            <person name="Pfister S."/>
            <person name="Riley R."/>
            <person name="Sitrit Y."/>
            <person name="Stielow J.B."/>
            <person name="Szollosi G."/>
            <person name="Zifcakova L."/>
            <person name="Stursova M."/>
            <person name="Spatafora J.W."/>
            <person name="Tedersoo L."/>
            <person name="Vaario L.M."/>
            <person name="Yamada A."/>
            <person name="Yan M."/>
            <person name="Wang P."/>
            <person name="Xu J."/>
            <person name="Bruns T."/>
            <person name="Baldrian P."/>
            <person name="Vilgalys R."/>
            <person name="Dunand C."/>
            <person name="Henrissat B."/>
            <person name="Grigoriev I.V."/>
            <person name="Hibbett D."/>
            <person name="Nagy L.G."/>
            <person name="Martin F.M."/>
        </authorList>
    </citation>
    <scope>NUCLEOTIDE SEQUENCE</scope>
    <source>
        <strain evidence="1">P2</strain>
    </source>
</reference>
<dbReference type="EMBL" id="MU117961">
    <property type="protein sequence ID" value="KAF9654124.1"/>
    <property type="molecule type" value="Genomic_DNA"/>
</dbReference>
<evidence type="ECO:0000313" key="1">
    <source>
        <dbReference type="EMBL" id="KAF9654124.1"/>
    </source>
</evidence>
<organism evidence="1 2">
    <name type="scientific">Thelephora ganbajun</name>
    <name type="common">Ganba fungus</name>
    <dbReference type="NCBI Taxonomy" id="370292"/>
    <lineage>
        <taxon>Eukaryota</taxon>
        <taxon>Fungi</taxon>
        <taxon>Dikarya</taxon>
        <taxon>Basidiomycota</taxon>
        <taxon>Agaricomycotina</taxon>
        <taxon>Agaricomycetes</taxon>
        <taxon>Thelephorales</taxon>
        <taxon>Thelephoraceae</taxon>
        <taxon>Thelephora</taxon>
    </lineage>
</organism>
<reference evidence="1" key="1">
    <citation type="submission" date="2019-10" db="EMBL/GenBank/DDBJ databases">
        <authorList>
            <consortium name="DOE Joint Genome Institute"/>
            <person name="Kuo A."/>
            <person name="Miyauchi S."/>
            <person name="Kiss E."/>
            <person name="Drula E."/>
            <person name="Kohler A."/>
            <person name="Sanchez-Garcia M."/>
            <person name="Andreopoulos B."/>
            <person name="Barry K.W."/>
            <person name="Bonito G."/>
            <person name="Buee M."/>
            <person name="Carver A."/>
            <person name="Chen C."/>
            <person name="Cichocki N."/>
            <person name="Clum A."/>
            <person name="Culley D."/>
            <person name="Crous P.W."/>
            <person name="Fauchery L."/>
            <person name="Girlanda M."/>
            <person name="Hayes R."/>
            <person name="Keri Z."/>
            <person name="Labutti K."/>
            <person name="Lipzen A."/>
            <person name="Lombard V."/>
            <person name="Magnuson J."/>
            <person name="Maillard F."/>
            <person name="Morin E."/>
            <person name="Murat C."/>
            <person name="Nolan M."/>
            <person name="Ohm R."/>
            <person name="Pangilinan J."/>
            <person name="Pereira M."/>
            <person name="Perotto S."/>
            <person name="Peter M."/>
            <person name="Riley R."/>
            <person name="Sitrit Y."/>
            <person name="Stielow B."/>
            <person name="Szollosi G."/>
            <person name="Zifcakova L."/>
            <person name="Stursova M."/>
            <person name="Spatafora J.W."/>
            <person name="Tedersoo L."/>
            <person name="Vaario L.-M."/>
            <person name="Yamada A."/>
            <person name="Yan M."/>
            <person name="Wang P."/>
            <person name="Xu J."/>
            <person name="Bruns T."/>
            <person name="Baldrian P."/>
            <person name="Vilgalys R."/>
            <person name="Henrissat B."/>
            <person name="Grigoriev I.V."/>
            <person name="Hibbett D."/>
            <person name="Nagy L.G."/>
            <person name="Martin F.M."/>
        </authorList>
    </citation>
    <scope>NUCLEOTIDE SEQUENCE</scope>
    <source>
        <strain evidence="1">P2</strain>
    </source>
</reference>
<accession>A0ACB6ZX01</accession>
<sequence length="436" mass="48268">MLNELTRSTLPTSLLTTPRVTDSSTDRLGHHTPDLGHPLFLNRVPPSAPARTSLDTLRTLYTKSIPTSPLHQQTRSINIPTPFRNWFQTEPIKDDDKHKSILTEEDQDEDLEVERENIRKKYLAPKNPIVFCHGLLGFDSVTIGPAIAPLEVTHWRGIKEVLQSNGVDVLITRVPATSSPIDRAKVLAKRISEVYPGKTIHLIGHSMGGLDCRYLTTHLVDRNFSVLSVTTIATPHRGSAFADYFLETVGQARLPQVLSLLDMLPNGGGDGKAFEFLTTENMKAFNENTPNVEGVQYFSYGAEYEPGLIDTWKFPHSVVLEKEGPNDGLVSIMSARWGTYLGTLEHVNHLDLVGWINTARYKWAELMGNEIKFKPATFYLGIVDHLAKAVEGLKQEDMDAGRGGGDQDAKRGHGEFVETGLPPTKSPFSKGPSGKP</sequence>